<evidence type="ECO:0000259" key="2">
    <source>
        <dbReference type="SMART" id="SM00642"/>
    </source>
</evidence>
<dbReference type="Gene3D" id="3.20.20.80">
    <property type="entry name" value="Glycosidases"/>
    <property type="match status" value="2"/>
</dbReference>
<evidence type="ECO:0000313" key="3">
    <source>
        <dbReference type="EMBL" id="MCP2261212.1"/>
    </source>
</evidence>
<organism evidence="3 4">
    <name type="scientific">Streptoalloteichus tenebrarius (strain ATCC 17920 / DSM 40477 / JCM 4838 / CBS 697.72 / NBRC 16177 / NCIMB 11028 / NRRL B-12390 / A12253. 1 / ISP 5477)</name>
    <name type="common">Streptomyces tenebrarius</name>
    <dbReference type="NCBI Taxonomy" id="1933"/>
    <lineage>
        <taxon>Bacteria</taxon>
        <taxon>Bacillati</taxon>
        <taxon>Actinomycetota</taxon>
        <taxon>Actinomycetes</taxon>
        <taxon>Pseudonocardiales</taxon>
        <taxon>Pseudonocardiaceae</taxon>
        <taxon>Streptoalloteichus</taxon>
    </lineage>
</organism>
<dbReference type="Pfam" id="PF00128">
    <property type="entry name" value="Alpha-amylase"/>
    <property type="match status" value="1"/>
</dbReference>
<dbReference type="Proteomes" id="UP001205311">
    <property type="component" value="Unassembled WGS sequence"/>
</dbReference>
<comment type="similarity">
    <text evidence="1">Belongs to the glycosyl hydrolase 13 family.</text>
</comment>
<dbReference type="SUPFAM" id="SSF51445">
    <property type="entry name" value="(Trans)glycosidases"/>
    <property type="match status" value="1"/>
</dbReference>
<name>A0ABT1I0A2_STRSD</name>
<sequence>MGGGVLGGGGAAGSERREPDRRWWRDAVIYQVYIRSFADGNGDGVGDITGIRSRLDYLADLGVDALWINPWYVSPMADGGYDVADFRKIDPMFGSVADAVALFKEAHERGLRVIVDLVPNHTSDQHAWFQAALRAGPGSPERERYHFRDGRGERGELPPNNWRSIFGGPAWSRVADGQWYLHLFAPEQPDLNWGNPEVLEEFDDVLRFWLDRGVDGFRVDVAHGMVKDPAYPDEVVRTDPGLFTHAEGRDHPYLDREGVHEIYRRWRKVFDYYPGERIGVAEAWVFPPERLARYVRPDELHQAFNFDFLQRPWRADELRAGIDLAVSANESVGAAPTWVMSNHDVVRVASRLGLPDGADPKEWLLTDGREPRVDAELGLRRARAAALLTLALPGSTYVYQGEELGLPEVADLPPEVLQDPIYRRSGGAEKGRDGCRVPLPWTADEPGYGFGPGGEPWLPQPADWAALSVAEQRKDPDSTLRLYQGALRLRRQLPVGGDLVWVEGAPADVLDFRRGGGFRCVVNLGAQAVELPPHDRVLIASGPLERDGERVLLPSDTAVWLV</sequence>
<accession>A0ABT1I0A2</accession>
<proteinExistence type="inferred from homology"/>
<protein>
    <submittedName>
        <fullName evidence="3">Alpha-glucosidase</fullName>
    </submittedName>
</protein>
<dbReference type="PANTHER" id="PTHR10357:SF179">
    <property type="entry name" value="NEUTRAL AND BASIC AMINO ACID TRANSPORT PROTEIN RBAT"/>
    <property type="match status" value="1"/>
</dbReference>
<dbReference type="RefSeq" id="WP_253672045.1">
    <property type="nucleotide sequence ID" value="NZ_JAMTCP010000037.1"/>
</dbReference>
<reference evidence="3 4" key="1">
    <citation type="submission" date="2022-06" db="EMBL/GenBank/DDBJ databases">
        <title>Genomic Encyclopedia of Archaeal and Bacterial Type Strains, Phase II (KMG-II): from individual species to whole genera.</title>
        <authorList>
            <person name="Goeker M."/>
        </authorList>
    </citation>
    <scope>NUCLEOTIDE SEQUENCE [LARGE SCALE GENOMIC DNA]</scope>
    <source>
        <strain evidence="3 4">DSM 40477</strain>
    </source>
</reference>
<feature type="domain" description="Glycosyl hydrolase family 13 catalytic" evidence="2">
    <location>
        <begin position="31"/>
        <end position="436"/>
    </location>
</feature>
<gene>
    <name evidence="3" type="ORF">LX15_004933</name>
</gene>
<dbReference type="EMBL" id="JAMTCP010000037">
    <property type="protein sequence ID" value="MCP2261212.1"/>
    <property type="molecule type" value="Genomic_DNA"/>
</dbReference>
<evidence type="ECO:0000313" key="4">
    <source>
        <dbReference type="Proteomes" id="UP001205311"/>
    </source>
</evidence>
<dbReference type="SMART" id="SM00642">
    <property type="entry name" value="Aamy"/>
    <property type="match status" value="1"/>
</dbReference>
<keyword evidence="4" id="KW-1185">Reference proteome</keyword>
<dbReference type="InterPro" id="IPR017853">
    <property type="entry name" value="GH"/>
</dbReference>
<evidence type="ECO:0000256" key="1">
    <source>
        <dbReference type="ARBA" id="ARBA00008061"/>
    </source>
</evidence>
<dbReference type="InterPro" id="IPR045857">
    <property type="entry name" value="O16G_dom_2"/>
</dbReference>
<comment type="caution">
    <text evidence="3">The sequence shown here is derived from an EMBL/GenBank/DDBJ whole genome shotgun (WGS) entry which is preliminary data.</text>
</comment>
<dbReference type="PANTHER" id="PTHR10357">
    <property type="entry name" value="ALPHA-AMYLASE FAMILY MEMBER"/>
    <property type="match status" value="1"/>
</dbReference>
<dbReference type="CDD" id="cd11332">
    <property type="entry name" value="AmyAc_OligoGlu_TS"/>
    <property type="match status" value="1"/>
</dbReference>
<dbReference type="Gene3D" id="3.90.400.10">
    <property type="entry name" value="Oligo-1,6-glucosidase, Domain 2"/>
    <property type="match status" value="1"/>
</dbReference>
<dbReference type="InterPro" id="IPR006047">
    <property type="entry name" value="GH13_cat_dom"/>
</dbReference>